<organism evidence="2 3">
    <name type="scientific">Candidatus Cryptobacteroides merdigallinarum</name>
    <dbReference type="NCBI Taxonomy" id="2840770"/>
    <lineage>
        <taxon>Bacteria</taxon>
        <taxon>Pseudomonadati</taxon>
        <taxon>Bacteroidota</taxon>
        <taxon>Bacteroidia</taxon>
        <taxon>Bacteroidales</taxon>
        <taxon>Candidatus Cryptobacteroides</taxon>
    </lineage>
</organism>
<reference evidence="2" key="2">
    <citation type="journal article" date="2021" name="PeerJ">
        <title>Extensive microbial diversity within the chicken gut microbiome revealed by metagenomics and culture.</title>
        <authorList>
            <person name="Gilroy R."/>
            <person name="Ravi A."/>
            <person name="Getino M."/>
            <person name="Pursley I."/>
            <person name="Horton D.L."/>
            <person name="Alikhan N.F."/>
            <person name="Baker D."/>
            <person name="Gharbi K."/>
            <person name="Hall N."/>
            <person name="Watson M."/>
            <person name="Adriaenssens E.M."/>
            <person name="Foster-Nyarko E."/>
            <person name="Jarju S."/>
            <person name="Secka A."/>
            <person name="Antonio M."/>
            <person name="Oren A."/>
            <person name="Chaudhuri R.R."/>
            <person name="La Ragione R."/>
            <person name="Hildebrand F."/>
            <person name="Pallen M.J."/>
        </authorList>
    </citation>
    <scope>NUCLEOTIDE SEQUENCE</scope>
    <source>
        <strain evidence="2">20514</strain>
    </source>
</reference>
<dbReference type="AlphaFoldDB" id="A0A9D9EHK4"/>
<sequence length="111" mass="12647">MAKNIRFEQEEVGLEDLLKGITGLRKDVRQIKTSLVSQTKPAYTNKEVMEMFGIASATLKKWRDTGLLGYSQVGSVYLYSKDDIDKFLKSNHYDTFASDKGFIRSVRKLGM</sequence>
<reference evidence="2" key="1">
    <citation type="submission" date="2020-10" db="EMBL/GenBank/DDBJ databases">
        <authorList>
            <person name="Gilroy R."/>
        </authorList>
    </citation>
    <scope>NUCLEOTIDE SEQUENCE</scope>
    <source>
        <strain evidence="2">20514</strain>
    </source>
</reference>
<comment type="caution">
    <text evidence="2">The sequence shown here is derived from an EMBL/GenBank/DDBJ whole genome shotgun (WGS) entry which is preliminary data.</text>
</comment>
<dbReference type="Proteomes" id="UP000810252">
    <property type="component" value="Unassembled WGS sequence"/>
</dbReference>
<dbReference type="PANTHER" id="PTHR34585">
    <property type="match status" value="1"/>
</dbReference>
<dbReference type="InterPro" id="IPR041657">
    <property type="entry name" value="HTH_17"/>
</dbReference>
<dbReference type="PANTHER" id="PTHR34585:SF22">
    <property type="entry name" value="HELIX-TURN-HELIX DOMAIN-CONTAINING PROTEIN"/>
    <property type="match status" value="1"/>
</dbReference>
<proteinExistence type="predicted"/>
<feature type="domain" description="Helix-turn-helix" evidence="1">
    <location>
        <begin position="43"/>
        <end position="91"/>
    </location>
</feature>
<dbReference type="SUPFAM" id="SSF46955">
    <property type="entry name" value="Putative DNA-binding domain"/>
    <property type="match status" value="1"/>
</dbReference>
<name>A0A9D9EHK4_9BACT</name>
<dbReference type="EMBL" id="JADIMQ010000003">
    <property type="protein sequence ID" value="MBO8447688.1"/>
    <property type="molecule type" value="Genomic_DNA"/>
</dbReference>
<evidence type="ECO:0000313" key="3">
    <source>
        <dbReference type="Proteomes" id="UP000810252"/>
    </source>
</evidence>
<protein>
    <submittedName>
        <fullName evidence="2">Helix-turn-helix domain-containing protein</fullName>
    </submittedName>
</protein>
<evidence type="ECO:0000259" key="1">
    <source>
        <dbReference type="Pfam" id="PF12728"/>
    </source>
</evidence>
<gene>
    <name evidence="2" type="ORF">IAC29_00260</name>
</gene>
<dbReference type="Pfam" id="PF12728">
    <property type="entry name" value="HTH_17"/>
    <property type="match status" value="1"/>
</dbReference>
<dbReference type="InterPro" id="IPR009061">
    <property type="entry name" value="DNA-bd_dom_put_sf"/>
</dbReference>
<accession>A0A9D9EHK4</accession>
<evidence type="ECO:0000313" key="2">
    <source>
        <dbReference type="EMBL" id="MBO8447688.1"/>
    </source>
</evidence>